<keyword evidence="19" id="KW-0812">Transmembrane</keyword>
<evidence type="ECO:0000256" key="4">
    <source>
        <dbReference type="ARBA" id="ARBA00022553"/>
    </source>
</evidence>
<dbReference type="SUPFAM" id="SSF49785">
    <property type="entry name" value="Galactose-binding domain-like"/>
    <property type="match status" value="1"/>
</dbReference>
<dbReference type="GO" id="GO:0005886">
    <property type="term" value="C:plasma membrane"/>
    <property type="evidence" value="ECO:0007669"/>
    <property type="project" value="UniProtKB-SubCell"/>
</dbReference>
<evidence type="ECO:0000256" key="15">
    <source>
        <dbReference type="PIRSR" id="PIRSR000615-2"/>
    </source>
</evidence>
<dbReference type="EMBL" id="CAJFCV020000002">
    <property type="protein sequence ID" value="CAG9096642.1"/>
    <property type="molecule type" value="Genomic_DNA"/>
</dbReference>
<dbReference type="InterPro" id="IPR011009">
    <property type="entry name" value="Kinase-like_dom_sf"/>
</dbReference>
<dbReference type="Proteomes" id="UP000095284">
    <property type="component" value="Unplaced"/>
</dbReference>
<dbReference type="GO" id="GO:0005524">
    <property type="term" value="F:ATP binding"/>
    <property type="evidence" value="ECO:0007669"/>
    <property type="project" value="UniProtKB-UniRule"/>
</dbReference>
<dbReference type="FunFam" id="3.30.200.20:FF:000802">
    <property type="entry name" value="Ephrin receptor 1"/>
    <property type="match status" value="1"/>
</dbReference>
<name>A0A1I7RPU6_BURXY</name>
<dbReference type="WBParaSite" id="BXY_0273700.1">
    <property type="protein sequence ID" value="BXY_0273700.1"/>
    <property type="gene ID" value="BXY_0273700"/>
</dbReference>
<feature type="active site" description="Proton acceptor" evidence="14">
    <location>
        <position position="579"/>
    </location>
</feature>
<dbReference type="Pfam" id="PF14575">
    <property type="entry name" value="EphA2_TM"/>
    <property type="match status" value="1"/>
</dbReference>
<feature type="signal peptide" evidence="20">
    <location>
        <begin position="1"/>
        <end position="18"/>
    </location>
</feature>
<evidence type="ECO:0000256" key="11">
    <source>
        <dbReference type="ARBA" id="ARBA00023137"/>
    </source>
</evidence>
<proteinExistence type="predicted"/>
<keyword evidence="13" id="KW-0325">Glycoprotein</keyword>
<keyword evidence="3" id="KW-1003">Cell membrane</keyword>
<evidence type="ECO:0000256" key="12">
    <source>
        <dbReference type="ARBA" id="ARBA00023170"/>
    </source>
</evidence>
<dbReference type="InterPro" id="IPR027936">
    <property type="entry name" value="Eph_TM"/>
</dbReference>
<evidence type="ECO:0000313" key="24">
    <source>
        <dbReference type="EMBL" id="CAG9096642.1"/>
    </source>
</evidence>
<dbReference type="AlphaFoldDB" id="A0A1I7RPU6"/>
<keyword evidence="9 15" id="KW-0067">ATP-binding</keyword>
<feature type="chain" id="PRO_5036308634" description="receptor protein-tyrosine kinase" evidence="20">
    <location>
        <begin position="19"/>
        <end position="750"/>
    </location>
</feature>
<evidence type="ECO:0000256" key="8">
    <source>
        <dbReference type="ARBA" id="ARBA00022777"/>
    </source>
</evidence>
<dbReference type="InterPro" id="IPR017441">
    <property type="entry name" value="Protein_kinase_ATP_BS"/>
</dbReference>
<feature type="binding site" evidence="15">
    <location>
        <position position="583"/>
    </location>
    <ligand>
        <name>ATP</name>
        <dbReference type="ChEBI" id="CHEBI:30616"/>
    </ligand>
</feature>
<comment type="subcellular location">
    <subcellularLocation>
        <location evidence="1">Cell membrane</location>
        <topology evidence="1">Single-pass type I membrane protein</topology>
    </subcellularLocation>
</comment>
<dbReference type="Proteomes" id="UP000582659">
    <property type="component" value="Unassembled WGS sequence"/>
</dbReference>
<dbReference type="SUPFAM" id="SSF57184">
    <property type="entry name" value="Growth factor receptor domain"/>
    <property type="match status" value="1"/>
</dbReference>
<dbReference type="PRINTS" id="PR00109">
    <property type="entry name" value="TYRKINASE"/>
</dbReference>
<keyword evidence="26" id="KW-1185">Reference proteome</keyword>
<feature type="compositionally biased region" description="Polar residues" evidence="18">
    <location>
        <begin position="734"/>
        <end position="750"/>
    </location>
</feature>
<dbReference type="eggNOG" id="KOG0196">
    <property type="taxonomic scope" value="Eukaryota"/>
</dbReference>
<sequence length="750" mass="85487">MLYICFIFLSFCIKYFCSKKVYLLNTLDAKTELNWQTYSSGGTQRWMEETYRSFDNRSVNQQAYSTCSTDHSVHFENWLLLPNVNKQKEARLFIEFKFSMRRCSSYPRLSIYCKETLNVYAYGVPKGQSMSALDWHNRTEWRFFHTITPNNDYGEIFYSVGVYDGNYESIYFAIRDSGACSSLLYIQIYYLVCPPSLHQLVHLPQVIVSKETKTVQGTCQYYPKDIKINHPRFLCTSDGRWQSLINECGCPSGYQPKDDQCQECPVNFYSPSYDVLPCLACPVGSTSSKTGSSQCKCKSGHVRSNPDETEGECYLLSLLRDIRTSQMDSNFEGDSGKVIIILVSSLVVVLILCVAIVSYLVQSKLRMKQDTDDSLPNPESKESDRSTRHSVSSMTSPPTPKSVTLFPAFMTGNNKPGVLMYVDPLTYDDPSKALADFANEIPREMIELARTIGSGHFGEVCCGRLRVESTYCNVTNMVQQIVAVKMLHPGVAGKARTDFLMEASIMGQFDHENVVHLVGVTTKTEPVMIITEYMLNGSLDKFLRSNDNGKFSLYQLLMMMHNVASGMKYLTGKGFVHRDLAARNVLVDDRLTCKIADFGLSRKVRSKDDREYTTTGGKIPVRWTAPECIAHHKFTSASDVWSYGIVMWEICSFGERPYWDWSNSRVIEEVKNGFRLPKPMDAPDRLFDIMGKCWQHQRHERPSFTDLVTELNSFIQEIQEYQQNLERSFGDISTPDTPNTPTSRKSVMDL</sequence>
<reference evidence="27" key="1">
    <citation type="submission" date="2016-11" db="UniProtKB">
        <authorList>
            <consortium name="WormBaseParasite"/>
        </authorList>
    </citation>
    <scope>IDENTIFICATION</scope>
</reference>
<keyword evidence="6 20" id="KW-0732">Signal</keyword>
<feature type="domain" description="Protein kinase" evidence="21">
    <location>
        <begin position="446"/>
        <end position="715"/>
    </location>
</feature>
<dbReference type="PANTHER" id="PTHR46877:SF14">
    <property type="entry name" value="RECEPTOR PROTEIN-TYROSINE KINASE"/>
    <property type="match status" value="1"/>
</dbReference>
<evidence type="ECO:0000256" key="13">
    <source>
        <dbReference type="ARBA" id="ARBA00023180"/>
    </source>
</evidence>
<dbReference type="PROSITE" id="PS51550">
    <property type="entry name" value="EPH_LBD"/>
    <property type="match status" value="1"/>
</dbReference>
<evidence type="ECO:0000256" key="3">
    <source>
        <dbReference type="ARBA" id="ARBA00022475"/>
    </source>
</evidence>
<evidence type="ECO:0000259" key="21">
    <source>
        <dbReference type="PROSITE" id="PS50011"/>
    </source>
</evidence>
<evidence type="ECO:0000313" key="23">
    <source>
        <dbReference type="EMBL" id="CAD5215169.1"/>
    </source>
</evidence>
<feature type="binding site" evidence="17">
    <location>
        <position position="485"/>
    </location>
    <ligand>
        <name>ATP</name>
        <dbReference type="ChEBI" id="CHEBI:30616"/>
    </ligand>
</feature>
<dbReference type="InterPro" id="IPR008979">
    <property type="entry name" value="Galactose-bd-like_sf"/>
</dbReference>
<dbReference type="SMR" id="A0A1I7RPU6"/>
<dbReference type="OrthoDB" id="4062651at2759"/>
<keyword evidence="8" id="KW-0418">Kinase</keyword>
<dbReference type="PROSITE" id="PS50011">
    <property type="entry name" value="PROTEIN_KINASE_DOM"/>
    <property type="match status" value="1"/>
</dbReference>
<dbReference type="Gene3D" id="3.30.200.20">
    <property type="entry name" value="Phosphorylase Kinase, domain 1"/>
    <property type="match status" value="1"/>
</dbReference>
<dbReference type="Pfam" id="PF07714">
    <property type="entry name" value="PK_Tyr_Ser-Thr"/>
    <property type="match status" value="1"/>
</dbReference>
<dbReference type="PROSITE" id="PS00109">
    <property type="entry name" value="PROTEIN_KINASE_TYR"/>
    <property type="match status" value="1"/>
</dbReference>
<evidence type="ECO:0000256" key="7">
    <source>
        <dbReference type="ARBA" id="ARBA00022741"/>
    </source>
</evidence>
<dbReference type="SMART" id="SM00615">
    <property type="entry name" value="EPH_lbd"/>
    <property type="match status" value="1"/>
</dbReference>
<protein>
    <recommendedName>
        <fullName evidence="2">receptor protein-tyrosine kinase</fullName>
        <ecNumber evidence="2">2.7.10.1</ecNumber>
    </recommendedName>
</protein>
<keyword evidence="4" id="KW-0597">Phosphoprotein</keyword>
<dbReference type="InterPro" id="IPR008266">
    <property type="entry name" value="Tyr_kinase_AS"/>
</dbReference>
<dbReference type="PROSITE" id="PS00107">
    <property type="entry name" value="PROTEIN_KINASE_ATP"/>
    <property type="match status" value="1"/>
</dbReference>
<evidence type="ECO:0000313" key="26">
    <source>
        <dbReference type="Proteomes" id="UP000659654"/>
    </source>
</evidence>
<evidence type="ECO:0000256" key="14">
    <source>
        <dbReference type="PIRSR" id="PIRSR000615-1"/>
    </source>
</evidence>
<keyword evidence="12" id="KW-0675">Receptor</keyword>
<dbReference type="GO" id="GO:0007411">
    <property type="term" value="P:axon guidance"/>
    <property type="evidence" value="ECO:0007669"/>
    <property type="project" value="TreeGrafter"/>
</dbReference>
<dbReference type="InterPro" id="IPR000719">
    <property type="entry name" value="Prot_kinase_dom"/>
</dbReference>
<dbReference type="EMBL" id="CAJFDI010000002">
    <property type="protein sequence ID" value="CAD5215169.1"/>
    <property type="molecule type" value="Genomic_DNA"/>
</dbReference>
<evidence type="ECO:0000256" key="20">
    <source>
        <dbReference type="SAM" id="SignalP"/>
    </source>
</evidence>
<reference evidence="24" key="2">
    <citation type="submission" date="2020-08" db="EMBL/GenBank/DDBJ databases">
        <authorList>
            <person name="Kikuchi T."/>
        </authorList>
    </citation>
    <scope>NUCLEOTIDE SEQUENCE</scope>
    <source>
        <strain evidence="23">Ka4C1</strain>
    </source>
</reference>
<dbReference type="InterPro" id="IPR001245">
    <property type="entry name" value="Ser-Thr/Tyr_kinase_cat_dom"/>
</dbReference>
<keyword evidence="19" id="KW-1133">Transmembrane helix</keyword>
<evidence type="ECO:0000313" key="25">
    <source>
        <dbReference type="Proteomes" id="UP000095284"/>
    </source>
</evidence>
<evidence type="ECO:0000256" key="5">
    <source>
        <dbReference type="ARBA" id="ARBA00022679"/>
    </source>
</evidence>
<dbReference type="Pfam" id="PF01404">
    <property type="entry name" value="Ephrin_lbd"/>
    <property type="match status" value="1"/>
</dbReference>
<dbReference type="FunFam" id="1.10.510.10:FF:000268">
    <property type="entry name" value="Receptor protein-tyrosine kinase"/>
    <property type="match status" value="1"/>
</dbReference>
<evidence type="ECO:0000256" key="6">
    <source>
        <dbReference type="ARBA" id="ARBA00022729"/>
    </source>
</evidence>
<keyword evidence="7 15" id="KW-0547">Nucleotide-binding</keyword>
<feature type="domain" description="Eph LBD" evidence="22">
    <location>
        <begin position="20"/>
        <end position="198"/>
    </location>
</feature>
<dbReference type="InterPro" id="IPR050449">
    <property type="entry name" value="Ephrin_rcpt_TKs"/>
</dbReference>
<feature type="binding site" evidence="16">
    <location>
        <position position="584"/>
    </location>
    <ligand>
        <name>Mg(2+)</name>
        <dbReference type="ChEBI" id="CHEBI:18420"/>
    </ligand>
</feature>
<feature type="region of interest" description="Disordered" evidence="18">
    <location>
        <begin position="726"/>
        <end position="750"/>
    </location>
</feature>
<feature type="binding site" evidence="16">
    <location>
        <position position="597"/>
    </location>
    <ligand>
        <name>Mg(2+)</name>
        <dbReference type="ChEBI" id="CHEBI:18420"/>
    </ligand>
</feature>
<dbReference type="PANTHER" id="PTHR46877">
    <property type="entry name" value="EPH RECEPTOR A5"/>
    <property type="match status" value="1"/>
</dbReference>
<feature type="region of interest" description="Disordered" evidence="18">
    <location>
        <begin position="368"/>
        <end position="399"/>
    </location>
</feature>
<evidence type="ECO:0000256" key="18">
    <source>
        <dbReference type="SAM" id="MobiDB-lite"/>
    </source>
</evidence>
<accession>A0A1I7RPU6</accession>
<dbReference type="GO" id="GO:0046872">
    <property type="term" value="F:metal ion binding"/>
    <property type="evidence" value="ECO:0007669"/>
    <property type="project" value="UniProtKB-KW"/>
</dbReference>
<dbReference type="SUPFAM" id="SSF56112">
    <property type="entry name" value="Protein kinase-like (PK-like)"/>
    <property type="match status" value="1"/>
</dbReference>
<keyword evidence="16" id="KW-0479">Metal-binding</keyword>
<gene>
    <name evidence="23" type="ORF">BXYJ_LOCUS3895</name>
</gene>
<dbReference type="SMART" id="SM01411">
    <property type="entry name" value="Ephrin_rec_like"/>
    <property type="match status" value="1"/>
</dbReference>
<keyword evidence="5" id="KW-0808">Transferase</keyword>
<dbReference type="EC" id="2.7.10.1" evidence="2"/>
<dbReference type="Gene3D" id="2.10.50.10">
    <property type="entry name" value="Tumor Necrosis Factor Receptor, subunit A, domain 2"/>
    <property type="match status" value="1"/>
</dbReference>
<keyword evidence="10 19" id="KW-0472">Membrane</keyword>
<evidence type="ECO:0000259" key="22">
    <source>
        <dbReference type="PROSITE" id="PS51550"/>
    </source>
</evidence>
<organism evidence="25 27">
    <name type="scientific">Bursaphelenchus xylophilus</name>
    <name type="common">Pinewood nematode worm</name>
    <name type="synonym">Aphelenchoides xylophilus</name>
    <dbReference type="NCBI Taxonomy" id="6326"/>
    <lineage>
        <taxon>Eukaryota</taxon>
        <taxon>Metazoa</taxon>
        <taxon>Ecdysozoa</taxon>
        <taxon>Nematoda</taxon>
        <taxon>Chromadorea</taxon>
        <taxon>Rhabditida</taxon>
        <taxon>Tylenchina</taxon>
        <taxon>Tylenchomorpha</taxon>
        <taxon>Aphelenchoidea</taxon>
        <taxon>Aphelenchoididae</taxon>
        <taxon>Bursaphelenchus</taxon>
    </lineage>
</organism>
<evidence type="ECO:0000256" key="17">
    <source>
        <dbReference type="PROSITE-ProRule" id="PRU10141"/>
    </source>
</evidence>
<evidence type="ECO:0000256" key="1">
    <source>
        <dbReference type="ARBA" id="ARBA00004251"/>
    </source>
</evidence>
<evidence type="ECO:0000256" key="19">
    <source>
        <dbReference type="SAM" id="Phobius"/>
    </source>
</evidence>
<dbReference type="GO" id="GO:0005005">
    <property type="term" value="F:transmembrane-ephrin receptor activity"/>
    <property type="evidence" value="ECO:0007669"/>
    <property type="project" value="TreeGrafter"/>
</dbReference>
<evidence type="ECO:0000256" key="2">
    <source>
        <dbReference type="ARBA" id="ARBA00011902"/>
    </source>
</evidence>
<dbReference type="InterPro" id="IPR009030">
    <property type="entry name" value="Growth_fac_rcpt_cys_sf"/>
</dbReference>
<evidence type="ECO:0000313" key="27">
    <source>
        <dbReference type="WBParaSite" id="BXY_0273700.1"/>
    </source>
</evidence>
<evidence type="ECO:0000256" key="16">
    <source>
        <dbReference type="PIRSR" id="PIRSR000615-3"/>
    </source>
</evidence>
<dbReference type="InterPro" id="IPR020635">
    <property type="entry name" value="Tyr_kinase_cat_dom"/>
</dbReference>
<dbReference type="SMART" id="SM00219">
    <property type="entry name" value="TyrKc"/>
    <property type="match status" value="1"/>
</dbReference>
<dbReference type="Gene3D" id="1.10.510.10">
    <property type="entry name" value="Transferase(Phosphotransferase) domain 1"/>
    <property type="match status" value="1"/>
</dbReference>
<feature type="transmembrane region" description="Helical" evidence="19">
    <location>
        <begin position="338"/>
        <end position="361"/>
    </location>
</feature>
<evidence type="ECO:0000256" key="10">
    <source>
        <dbReference type="ARBA" id="ARBA00023136"/>
    </source>
</evidence>
<dbReference type="Gene3D" id="2.60.120.260">
    <property type="entry name" value="Galactose-binding domain-like"/>
    <property type="match status" value="1"/>
</dbReference>
<keyword evidence="11" id="KW-0829">Tyrosine-protein kinase</keyword>
<dbReference type="InterPro" id="IPR001090">
    <property type="entry name" value="Ephrin_rcpt_lig-bd_dom"/>
</dbReference>
<dbReference type="Proteomes" id="UP000659654">
    <property type="component" value="Unassembled WGS sequence"/>
</dbReference>
<evidence type="ECO:0000256" key="9">
    <source>
        <dbReference type="ARBA" id="ARBA00022840"/>
    </source>
</evidence>
<dbReference type="GO" id="GO:0030425">
    <property type="term" value="C:dendrite"/>
    <property type="evidence" value="ECO:0007669"/>
    <property type="project" value="TreeGrafter"/>
</dbReference>
<keyword evidence="16" id="KW-0460">Magnesium</keyword>